<proteinExistence type="predicted"/>
<evidence type="ECO:0000313" key="1">
    <source>
        <dbReference type="EMBL" id="MDC7788012.1"/>
    </source>
</evidence>
<name>A0ABT5JEG0_RHOTP</name>
<dbReference type="RefSeq" id="WP_272778848.1">
    <property type="nucleotide sequence ID" value="NZ_JAQQLI010000035.1"/>
</dbReference>
<reference evidence="1" key="1">
    <citation type="journal article" date="2023" name="Microbiol Resour">
        <title>Genome Sequences of Rhodoplanes serenus and Two Thermotolerant Strains, Rhodoplanes tepidamans and 'Rhodoplanes cryptolactis,' Further Refine the Genus.</title>
        <authorList>
            <person name="Rayyan A.A."/>
            <person name="Kyndt J.A."/>
        </authorList>
    </citation>
    <scope>NUCLEOTIDE SEQUENCE</scope>
    <source>
        <strain evidence="1">DSM 9987</strain>
    </source>
</reference>
<dbReference type="EMBL" id="JAQQLI010000035">
    <property type="protein sequence ID" value="MDC7788012.1"/>
    <property type="molecule type" value="Genomic_DNA"/>
</dbReference>
<sequence>MSKKRLSLQNRVRAVVEATQMATADGAGNAPWQIVFALEQPAVDLVRVRCLVDEALLDAVEVYQRPYYRLRAAKLEEILGIGHHPVTAEAVAKKAASEGMRGHDTPWMDYVRAVRLEPEPWRRP</sequence>
<comment type="caution">
    <text evidence="1">The sequence shown here is derived from an EMBL/GenBank/DDBJ whole genome shotgun (WGS) entry which is preliminary data.</text>
</comment>
<evidence type="ECO:0000313" key="2">
    <source>
        <dbReference type="Proteomes" id="UP001165652"/>
    </source>
</evidence>
<reference evidence="1" key="2">
    <citation type="submission" date="2023-02" db="EMBL/GenBank/DDBJ databases">
        <authorList>
            <person name="Rayyan A."/>
            <person name="Meyer T."/>
            <person name="Kyndt J.A."/>
        </authorList>
    </citation>
    <scope>NUCLEOTIDE SEQUENCE</scope>
    <source>
        <strain evidence="1">DSM 9987</strain>
    </source>
</reference>
<organism evidence="1 2">
    <name type="scientific">Rhodoplanes tepidamans</name>
    <name type="common">Rhodoplanes cryptolactis</name>
    <dbReference type="NCBI Taxonomy" id="200616"/>
    <lineage>
        <taxon>Bacteria</taxon>
        <taxon>Pseudomonadati</taxon>
        <taxon>Pseudomonadota</taxon>
        <taxon>Alphaproteobacteria</taxon>
        <taxon>Hyphomicrobiales</taxon>
        <taxon>Nitrobacteraceae</taxon>
        <taxon>Rhodoplanes</taxon>
    </lineage>
</organism>
<accession>A0ABT5JEG0</accession>
<protein>
    <submittedName>
        <fullName evidence="1">Uncharacterized protein</fullName>
    </submittedName>
</protein>
<keyword evidence="2" id="KW-1185">Reference proteome</keyword>
<dbReference type="Proteomes" id="UP001165652">
    <property type="component" value="Unassembled WGS sequence"/>
</dbReference>
<gene>
    <name evidence="1" type="ORF">PQJ73_20170</name>
</gene>